<dbReference type="Proteomes" id="UP001185863">
    <property type="component" value="Unassembled WGS sequence"/>
</dbReference>
<dbReference type="AlphaFoldDB" id="A0AAE4V4X5"/>
<dbReference type="InterPro" id="IPR036661">
    <property type="entry name" value="Luciferase-like_sf"/>
</dbReference>
<feature type="domain" description="Luciferase-like" evidence="3">
    <location>
        <begin position="5"/>
        <end position="89"/>
    </location>
</feature>
<dbReference type="Gene3D" id="3.20.20.30">
    <property type="entry name" value="Luciferase-like domain"/>
    <property type="match status" value="1"/>
</dbReference>
<dbReference type="GO" id="GO:0016705">
    <property type="term" value="F:oxidoreductase activity, acting on paired donors, with incorporation or reduction of molecular oxygen"/>
    <property type="evidence" value="ECO:0007669"/>
    <property type="project" value="InterPro"/>
</dbReference>
<keyword evidence="1" id="KW-0560">Oxidoreductase</keyword>
<sequence length="89" mass="10225">MAMETGLIVHPYMRPERTARQTFDWCVQQAIETDEIGFDSIMFSEHASQRWENIPNPELIIAAAARQTERIKFAPMAHILPHHNPAKLA</sequence>
<comment type="caution">
    <text evidence="4">The sequence shown here is derived from an EMBL/GenBank/DDBJ whole genome shotgun (WGS) entry which is preliminary data.</text>
</comment>
<dbReference type="RefSeq" id="WP_317769253.1">
    <property type="nucleotide sequence ID" value="NZ_JAWLUP010000164.1"/>
</dbReference>
<evidence type="ECO:0000259" key="3">
    <source>
        <dbReference type="Pfam" id="PF00296"/>
    </source>
</evidence>
<name>A0AAE4V4X5_9NOCA</name>
<evidence type="ECO:0000313" key="5">
    <source>
        <dbReference type="Proteomes" id="UP001185863"/>
    </source>
</evidence>
<reference evidence="4" key="1">
    <citation type="submission" date="2023-10" db="EMBL/GenBank/DDBJ databases">
        <title>Development of a sustainable strategy for remediation of hydrocarbon-contaminated territories based on the waste exchange concept.</title>
        <authorList>
            <person name="Krivoruchko A."/>
        </authorList>
    </citation>
    <scope>NUCLEOTIDE SEQUENCE</scope>
    <source>
        <strain evidence="4">IEGM 68</strain>
    </source>
</reference>
<dbReference type="Pfam" id="PF00296">
    <property type="entry name" value="Bac_luciferase"/>
    <property type="match status" value="1"/>
</dbReference>
<organism evidence="4 5">
    <name type="scientific">Rhodococcus oxybenzonivorans</name>
    <dbReference type="NCBI Taxonomy" id="1990687"/>
    <lineage>
        <taxon>Bacteria</taxon>
        <taxon>Bacillati</taxon>
        <taxon>Actinomycetota</taxon>
        <taxon>Actinomycetes</taxon>
        <taxon>Mycobacteriales</taxon>
        <taxon>Nocardiaceae</taxon>
        <taxon>Rhodococcus</taxon>
    </lineage>
</organism>
<dbReference type="GO" id="GO:0004497">
    <property type="term" value="F:monooxygenase activity"/>
    <property type="evidence" value="ECO:0007669"/>
    <property type="project" value="UniProtKB-KW"/>
</dbReference>
<dbReference type="PANTHER" id="PTHR30137">
    <property type="entry name" value="LUCIFERASE-LIKE MONOOXYGENASE"/>
    <property type="match status" value="1"/>
</dbReference>
<evidence type="ECO:0000256" key="2">
    <source>
        <dbReference type="ARBA" id="ARBA00023033"/>
    </source>
</evidence>
<keyword evidence="2" id="KW-0503">Monooxygenase</keyword>
<accession>A0AAE4V4X5</accession>
<dbReference type="EMBL" id="JAWLUP010000164">
    <property type="protein sequence ID" value="MDV7268480.1"/>
    <property type="molecule type" value="Genomic_DNA"/>
</dbReference>
<gene>
    <name evidence="4" type="ORF">R4315_28595</name>
</gene>
<dbReference type="GO" id="GO:0005829">
    <property type="term" value="C:cytosol"/>
    <property type="evidence" value="ECO:0007669"/>
    <property type="project" value="TreeGrafter"/>
</dbReference>
<evidence type="ECO:0000256" key="1">
    <source>
        <dbReference type="ARBA" id="ARBA00023002"/>
    </source>
</evidence>
<dbReference type="InterPro" id="IPR011251">
    <property type="entry name" value="Luciferase-like_dom"/>
</dbReference>
<dbReference type="InterPro" id="IPR050766">
    <property type="entry name" value="Bact_Lucif_Oxidored"/>
</dbReference>
<evidence type="ECO:0000313" key="4">
    <source>
        <dbReference type="EMBL" id="MDV7268480.1"/>
    </source>
</evidence>
<protein>
    <submittedName>
        <fullName evidence="4">LLM class flavin-dependent oxidoreductase</fullName>
    </submittedName>
</protein>
<proteinExistence type="predicted"/>
<dbReference type="PANTHER" id="PTHR30137:SF8">
    <property type="entry name" value="BLR5498 PROTEIN"/>
    <property type="match status" value="1"/>
</dbReference>
<dbReference type="SUPFAM" id="SSF51679">
    <property type="entry name" value="Bacterial luciferase-like"/>
    <property type="match status" value="1"/>
</dbReference>
<feature type="non-terminal residue" evidence="4">
    <location>
        <position position="89"/>
    </location>
</feature>